<feature type="transmembrane region" description="Helical" evidence="1">
    <location>
        <begin position="195"/>
        <end position="213"/>
    </location>
</feature>
<gene>
    <name evidence="3" type="ORF">IR135_01350</name>
</gene>
<reference evidence="3 4" key="1">
    <citation type="submission" date="2020-10" db="EMBL/GenBank/DDBJ databases">
        <title>Mouse Oral microbiota.</title>
        <authorList>
            <person name="Joseph S."/>
            <person name="Aduse-Opoku J."/>
        </authorList>
    </citation>
    <scope>NUCLEOTIDE SEQUENCE [LARGE SCALE GENOMIC DNA]</scope>
    <source>
        <strain evidence="3 4">19428wE5_W307</strain>
    </source>
</reference>
<accession>A0ABR9XVH1</accession>
<dbReference type="EMBL" id="JADGLW010000001">
    <property type="protein sequence ID" value="MBF0752902.1"/>
    <property type="molecule type" value="Genomic_DNA"/>
</dbReference>
<protein>
    <submittedName>
        <fullName evidence="3">DUF418 domain-containing protein</fullName>
    </submittedName>
</protein>
<feature type="transmembrane region" description="Helical" evidence="1">
    <location>
        <begin position="7"/>
        <end position="27"/>
    </location>
</feature>
<feature type="transmembrane region" description="Helical" evidence="1">
    <location>
        <begin position="109"/>
        <end position="137"/>
    </location>
</feature>
<comment type="caution">
    <text evidence="3">The sequence shown here is derived from an EMBL/GenBank/DDBJ whole genome shotgun (WGS) entry which is preliminary data.</text>
</comment>
<dbReference type="InterPro" id="IPR007349">
    <property type="entry name" value="DUF418"/>
</dbReference>
<dbReference type="RefSeq" id="WP_167753331.1">
    <property type="nucleotide sequence ID" value="NZ_JADGLW010000001.1"/>
</dbReference>
<feature type="transmembrane region" description="Helical" evidence="1">
    <location>
        <begin position="328"/>
        <end position="348"/>
    </location>
</feature>
<evidence type="ECO:0000313" key="4">
    <source>
        <dbReference type="Proteomes" id="UP000647980"/>
    </source>
</evidence>
<feature type="transmembrane region" description="Helical" evidence="1">
    <location>
        <begin position="47"/>
        <end position="71"/>
    </location>
</feature>
<feature type="transmembrane region" description="Helical" evidence="1">
    <location>
        <begin position="258"/>
        <end position="279"/>
    </location>
</feature>
<feature type="transmembrane region" description="Helical" evidence="1">
    <location>
        <begin position="83"/>
        <end position="103"/>
    </location>
</feature>
<name>A0ABR9XVH1_9STAP</name>
<keyword evidence="1" id="KW-1133">Transmembrane helix</keyword>
<keyword evidence="1" id="KW-0812">Transmembrane</keyword>
<organism evidence="3 4">
    <name type="scientific">Jeotgalicoccus nanhaiensis</name>
    <dbReference type="NCBI Taxonomy" id="568603"/>
    <lineage>
        <taxon>Bacteria</taxon>
        <taxon>Bacillati</taxon>
        <taxon>Bacillota</taxon>
        <taxon>Bacilli</taxon>
        <taxon>Bacillales</taxon>
        <taxon>Staphylococcaceae</taxon>
        <taxon>Jeotgalicoccus</taxon>
    </lineage>
</organism>
<dbReference type="Proteomes" id="UP000647980">
    <property type="component" value="Unassembled WGS sequence"/>
</dbReference>
<evidence type="ECO:0000259" key="2">
    <source>
        <dbReference type="Pfam" id="PF04235"/>
    </source>
</evidence>
<sequence length="368" mass="40841">MNNSNRNIYFIGGVSLFLLFIHSGQYFMMPLNEINPFEYFFGGDLNVFNIVDIITGGSVIPLISIIIGYLLSQYSYTGKKHLVKVLVIAFVLLSLNAVLIFGFDQLPFVILMAFIGLIFVGRHWIITLAASLILFALHLMFNVVLEIITGLNSNIQHMYSGIQQVNEFISTYRSTDYLAMVNMNIDILTGIGTDGIYSVVFVILPSVLLGIALKELNFTGFIKDSPYISGGIIMVLLAGGIAVKLLQVLSLGTITGETLGEGFGGPVTAIGYFMILVYISDAVPKPVFKLFYNLGKYGLTSYILFNILMMFVFYGFGMAMYGQISIQMLLFIVSAIYILLIIFANLMAACNIQALEQTFQTNKKMKRE</sequence>
<evidence type="ECO:0000313" key="3">
    <source>
        <dbReference type="EMBL" id="MBF0752902.1"/>
    </source>
</evidence>
<feature type="transmembrane region" description="Helical" evidence="1">
    <location>
        <begin position="299"/>
        <end position="321"/>
    </location>
</feature>
<keyword evidence="1" id="KW-0472">Membrane</keyword>
<feature type="transmembrane region" description="Helical" evidence="1">
    <location>
        <begin position="225"/>
        <end position="246"/>
    </location>
</feature>
<dbReference type="Pfam" id="PF04235">
    <property type="entry name" value="DUF418"/>
    <property type="match status" value="1"/>
</dbReference>
<keyword evidence="4" id="KW-1185">Reference proteome</keyword>
<feature type="domain" description="DUF418" evidence="2">
    <location>
        <begin position="233"/>
        <end position="349"/>
    </location>
</feature>
<evidence type="ECO:0000256" key="1">
    <source>
        <dbReference type="SAM" id="Phobius"/>
    </source>
</evidence>
<proteinExistence type="predicted"/>